<sequence>MKAIVLGLLASFFFAFTFVLNRAMDLGGGSWVWSASLRYLFMAPMMIALVAVRSNLKPVWQALRARPRLWLGWSFVGFVLFYGPISFAAAFGPGWLVASTWQITIVCGSLLAPLFRQRIPLPGLLMSGVILLGVGLMQAEHAGGITARDALQGIVPVVVAAFAYPLGNRKMMGAVAGQLDAYQRVLGMTVASLPFWILLAVYGLWTDGMPSLSQTGQSALVAFTSGVLATVIFFTATDLVRHDPAKLAAVEATQAGEVVFAVLGEVTLLSASLPSLLSWVGMAVVMLGMVLHSYVSQPKPQKSQKEASAA</sequence>
<keyword evidence="1" id="KW-0472">Membrane</keyword>
<feature type="transmembrane region" description="Helical" evidence="1">
    <location>
        <begin position="217"/>
        <end position="236"/>
    </location>
</feature>
<feature type="transmembrane region" description="Helical" evidence="1">
    <location>
        <begin position="276"/>
        <end position="295"/>
    </location>
</feature>
<evidence type="ECO:0000313" key="3">
    <source>
        <dbReference type="Proteomes" id="UP000602284"/>
    </source>
</evidence>
<dbReference type="EMBL" id="JAEQNB010000002">
    <property type="protein sequence ID" value="MBL0386807.1"/>
    <property type="molecule type" value="Genomic_DNA"/>
</dbReference>
<reference evidence="2 3" key="1">
    <citation type="submission" date="2021-01" db="EMBL/GenBank/DDBJ databases">
        <title>Tumebacillus sp. strain ITR2 16S ribosomal RNA gene Genome sequencing and assembly.</title>
        <authorList>
            <person name="Kang M."/>
        </authorList>
    </citation>
    <scope>NUCLEOTIDE SEQUENCE [LARGE SCALE GENOMIC DNA]</scope>
    <source>
        <strain evidence="2 3">ITR2</strain>
    </source>
</reference>
<dbReference type="Pfam" id="PF13536">
    <property type="entry name" value="EmrE"/>
    <property type="match status" value="1"/>
</dbReference>
<keyword evidence="3" id="KW-1185">Reference proteome</keyword>
<feature type="transmembrane region" description="Helical" evidence="1">
    <location>
        <begin position="39"/>
        <end position="56"/>
    </location>
</feature>
<keyword evidence="1" id="KW-0812">Transmembrane</keyword>
<comment type="caution">
    <text evidence="2">The sequence shown here is derived from an EMBL/GenBank/DDBJ whole genome shotgun (WGS) entry which is preliminary data.</text>
</comment>
<proteinExistence type="predicted"/>
<name>A0ABS1J953_9BACL</name>
<feature type="transmembrane region" description="Helical" evidence="1">
    <location>
        <begin position="68"/>
        <end position="89"/>
    </location>
</feature>
<dbReference type="RefSeq" id="WP_201633920.1">
    <property type="nucleotide sequence ID" value="NZ_JAEQNB010000002.1"/>
</dbReference>
<evidence type="ECO:0000313" key="2">
    <source>
        <dbReference type="EMBL" id="MBL0386807.1"/>
    </source>
</evidence>
<organism evidence="2 3">
    <name type="scientific">Tumebacillus amylolyticus</name>
    <dbReference type="NCBI Taxonomy" id="2801339"/>
    <lineage>
        <taxon>Bacteria</taxon>
        <taxon>Bacillati</taxon>
        <taxon>Bacillota</taxon>
        <taxon>Bacilli</taxon>
        <taxon>Bacillales</taxon>
        <taxon>Alicyclobacillaceae</taxon>
        <taxon>Tumebacillus</taxon>
    </lineage>
</organism>
<evidence type="ECO:0000256" key="1">
    <source>
        <dbReference type="SAM" id="Phobius"/>
    </source>
</evidence>
<accession>A0ABS1J953</accession>
<protein>
    <submittedName>
        <fullName evidence="2">Multidrug resistance efflux transporter family protein</fullName>
    </submittedName>
</protein>
<dbReference type="InterPro" id="IPR032713">
    <property type="entry name" value="EmrE"/>
</dbReference>
<dbReference type="Proteomes" id="UP000602284">
    <property type="component" value="Unassembled WGS sequence"/>
</dbReference>
<feature type="transmembrane region" description="Helical" evidence="1">
    <location>
        <begin position="185"/>
        <end position="205"/>
    </location>
</feature>
<keyword evidence="1" id="KW-1133">Transmembrane helix</keyword>
<gene>
    <name evidence="2" type="ORF">JJB07_09090</name>
</gene>
<feature type="transmembrane region" description="Helical" evidence="1">
    <location>
        <begin position="121"/>
        <end position="139"/>
    </location>
</feature>
<feature type="transmembrane region" description="Helical" evidence="1">
    <location>
        <begin position="145"/>
        <end position="164"/>
    </location>
</feature>